<dbReference type="STRING" id="568069.A0A1J1IFV6"/>
<evidence type="ECO:0000256" key="2">
    <source>
        <dbReference type="ARBA" id="ARBA00010789"/>
    </source>
</evidence>
<reference evidence="11 12" key="1">
    <citation type="submission" date="2015-04" db="EMBL/GenBank/DDBJ databases">
        <authorList>
            <person name="Syromyatnikov M.Y."/>
            <person name="Popov V.N."/>
        </authorList>
    </citation>
    <scope>NUCLEOTIDE SEQUENCE [LARGE SCALE GENOMIC DNA]</scope>
</reference>
<evidence type="ECO:0000256" key="4">
    <source>
        <dbReference type="ARBA" id="ARBA00022679"/>
    </source>
</evidence>
<dbReference type="Pfam" id="PF25870">
    <property type="entry name" value="WHD_UFL1_5th"/>
    <property type="match status" value="1"/>
</dbReference>
<dbReference type="AlphaFoldDB" id="A0A1J1IFV6"/>
<dbReference type="PANTHER" id="PTHR31057">
    <property type="entry name" value="E3 UFM1-PROTEIN LIGASE 1"/>
    <property type="match status" value="1"/>
</dbReference>
<protein>
    <recommendedName>
        <fullName evidence="3">E3 UFM1-protein ligase 1 homolog</fullName>
    </recommendedName>
    <alternativeName>
        <fullName evidence="6">E3 UFM1-protein transferase 1 homolog</fullName>
    </alternativeName>
</protein>
<dbReference type="PANTHER" id="PTHR31057:SF0">
    <property type="entry name" value="E3 UFM1-PROTEIN LIGASE 1"/>
    <property type="match status" value="1"/>
</dbReference>
<dbReference type="Pfam" id="PF23659">
    <property type="entry name" value="UFL1"/>
    <property type="match status" value="1"/>
</dbReference>
<evidence type="ECO:0000256" key="3">
    <source>
        <dbReference type="ARBA" id="ARBA00014160"/>
    </source>
</evidence>
<dbReference type="Proteomes" id="UP000183832">
    <property type="component" value="Unassembled WGS sequence"/>
</dbReference>
<keyword evidence="5" id="KW-0833">Ubl conjugation pathway</keyword>
<dbReference type="EMBL" id="CVRI01000047">
    <property type="protein sequence ID" value="CRK97918.1"/>
    <property type="molecule type" value="Genomic_DNA"/>
</dbReference>
<feature type="domain" description="E3 UFM1-protein ligase 1-like N-terminal" evidence="8">
    <location>
        <begin position="7"/>
        <end position="274"/>
    </location>
</feature>
<feature type="region of interest" description="Disordered" evidence="7">
    <location>
        <begin position="411"/>
        <end position="459"/>
    </location>
</feature>
<dbReference type="InterPro" id="IPR056580">
    <property type="entry name" value="Ufl1_dom"/>
</dbReference>
<proteinExistence type="inferred from homology"/>
<dbReference type="Pfam" id="PF25041">
    <property type="entry name" value="UFL1_C"/>
    <property type="match status" value="1"/>
</dbReference>
<keyword evidence="4" id="KW-0808">Transferase</keyword>
<evidence type="ECO:0000313" key="12">
    <source>
        <dbReference type="Proteomes" id="UP000183832"/>
    </source>
</evidence>
<evidence type="ECO:0000259" key="10">
    <source>
        <dbReference type="Pfam" id="PF25041"/>
    </source>
</evidence>
<sequence length="783" mass="87932">MNTDWDEIKRLAADFQKAQLSSTLARLSERNCIEVVSLLLEKGLIDLVFTTDGKEYLTHDHLRREIEDELYVNGGRINLVELSKSLCVDLQKIQPVAEQIAQEDVKITLILGQLISSDYIVRIASEINERLNQNGEVNISELTGAYDLPSDFLLHEIVEKNLGRIIFGKQDSSNPRLLYTSAFISRCKARIRGALAGITKPTPLTAILNQTGIQERIFFSLTNDVSLTGTITSRSTAGSYIPHVYTKTQSEWVKNFFKQNGYLEYESVTALGVGSDPKPFIQKQLSAANKLTFLDKCVVGQRIIDQVESTLEESIATSSFLDVSTILPSVIGEQDIEKLIQIILTPSKQRLTQMFGTLIVTTKYIDNLLKPVYIIAETNAKASVDSGAYQKFIAEKTIKKDFETEEAIGKVDKREERRKKAAGGKAGGGAQGRETKTKSTKKHQRGGKNKDFDDSGSDDDFAAVSKKNKKDQQLDIVHVHEIKKAIKETLENDGLDDIVNEIANFYHVQISKYAQNKAQEFYEASLQNSMQNRKQNHSALQDKLNVLLNDIRLYEKGLKMFTSTETQAQLTKYLLKSLGVDFCNEISFYIAIESELSFPNTLSNQLTTEQRTRIAAECEASFKQPLMAVNKSLNGTVEEFLTAAENILAPCSMILKKIDKKKDKQIILTHKQGLLDQLYKCNDPSLVLHLASLVIFTIATGNMLHASGKFVSSILDFLALGILSDDDNIQLMKFHEFVLMLFRAENDEMKAELNVKLDEMIPKIKDMAANFKKISKNKDDRED</sequence>
<evidence type="ECO:0000259" key="9">
    <source>
        <dbReference type="Pfam" id="PF23659"/>
    </source>
</evidence>
<organism evidence="11 12">
    <name type="scientific">Clunio marinus</name>
    <dbReference type="NCBI Taxonomy" id="568069"/>
    <lineage>
        <taxon>Eukaryota</taxon>
        <taxon>Metazoa</taxon>
        <taxon>Ecdysozoa</taxon>
        <taxon>Arthropoda</taxon>
        <taxon>Hexapoda</taxon>
        <taxon>Insecta</taxon>
        <taxon>Pterygota</taxon>
        <taxon>Neoptera</taxon>
        <taxon>Endopterygota</taxon>
        <taxon>Diptera</taxon>
        <taxon>Nematocera</taxon>
        <taxon>Chironomoidea</taxon>
        <taxon>Chironomidae</taxon>
        <taxon>Clunio</taxon>
    </lineage>
</organism>
<dbReference type="GO" id="GO:0061666">
    <property type="term" value="F:UFM1 ligase activity"/>
    <property type="evidence" value="ECO:0007669"/>
    <property type="project" value="InterPro"/>
</dbReference>
<accession>A0A1J1IFV6</accession>
<dbReference type="InterPro" id="IPR018611">
    <property type="entry name" value="Ufl1"/>
</dbReference>
<name>A0A1J1IFV6_9DIPT</name>
<gene>
    <name evidence="11" type="ORF">CLUMA_CG011293</name>
</gene>
<evidence type="ECO:0000259" key="8">
    <source>
        <dbReference type="Pfam" id="PF09743"/>
    </source>
</evidence>
<evidence type="ECO:0000256" key="7">
    <source>
        <dbReference type="SAM" id="MobiDB-lite"/>
    </source>
</evidence>
<dbReference type="GO" id="GO:1990592">
    <property type="term" value="P:protein K69-linked ufmylation"/>
    <property type="evidence" value="ECO:0007669"/>
    <property type="project" value="TreeGrafter"/>
</dbReference>
<evidence type="ECO:0000313" key="11">
    <source>
        <dbReference type="EMBL" id="CRK97918.1"/>
    </source>
</evidence>
<feature type="domain" description="E3 UFM1-protein ligase 1-like" evidence="9">
    <location>
        <begin position="537"/>
        <end position="657"/>
    </location>
</feature>
<dbReference type="Pfam" id="PF09743">
    <property type="entry name" value="E3_UFM1_ligase"/>
    <property type="match status" value="1"/>
</dbReference>
<feature type="compositionally biased region" description="Basic residues" evidence="7">
    <location>
        <begin position="438"/>
        <end position="447"/>
    </location>
</feature>
<comment type="function">
    <text evidence="1">E3 UFM1-protein ligase that mediates ufmylation of target proteins.</text>
</comment>
<evidence type="ECO:0000256" key="1">
    <source>
        <dbReference type="ARBA" id="ARBA00003950"/>
    </source>
</evidence>
<dbReference type="OrthoDB" id="10258297at2759"/>
<dbReference type="GO" id="GO:0005789">
    <property type="term" value="C:endoplasmic reticulum membrane"/>
    <property type="evidence" value="ECO:0007669"/>
    <property type="project" value="TreeGrafter"/>
</dbReference>
<dbReference type="GO" id="GO:0032434">
    <property type="term" value="P:regulation of proteasomal ubiquitin-dependent protein catabolic process"/>
    <property type="evidence" value="ECO:0007669"/>
    <property type="project" value="TreeGrafter"/>
</dbReference>
<feature type="domain" description="E3 UFM1-protein ligase-like C-terminal" evidence="10">
    <location>
        <begin position="664"/>
        <end position="767"/>
    </location>
</feature>
<dbReference type="GO" id="GO:0034976">
    <property type="term" value="P:response to endoplasmic reticulum stress"/>
    <property type="evidence" value="ECO:0007669"/>
    <property type="project" value="TreeGrafter"/>
</dbReference>
<dbReference type="InterPro" id="IPR056579">
    <property type="entry name" value="Ufl1_N"/>
</dbReference>
<comment type="similarity">
    <text evidence="2">Belongs to the UFL1 family.</text>
</comment>
<dbReference type="InterPro" id="IPR056761">
    <property type="entry name" value="Ufl1-like_C"/>
</dbReference>
<evidence type="ECO:0000256" key="6">
    <source>
        <dbReference type="ARBA" id="ARBA00030452"/>
    </source>
</evidence>
<evidence type="ECO:0000256" key="5">
    <source>
        <dbReference type="ARBA" id="ARBA00022786"/>
    </source>
</evidence>
<keyword evidence="12" id="KW-1185">Reference proteome</keyword>